<dbReference type="EC" id="3.1.26.4" evidence="2"/>
<dbReference type="InterPro" id="IPR052055">
    <property type="entry name" value="Hepadnavirus_pol/RT"/>
</dbReference>
<evidence type="ECO:0000256" key="1">
    <source>
        <dbReference type="ARBA" id="ARBA00010879"/>
    </source>
</evidence>
<comment type="similarity">
    <text evidence="1">Belongs to the beta type-B retroviral polymerase family. HERV class-II K(HML-2) pol subfamily.</text>
</comment>
<dbReference type="SUPFAM" id="SSF56672">
    <property type="entry name" value="DNA/RNA polymerases"/>
    <property type="match status" value="1"/>
</dbReference>
<dbReference type="InterPro" id="IPR000477">
    <property type="entry name" value="RT_dom"/>
</dbReference>
<evidence type="ECO:0000313" key="5">
    <source>
        <dbReference type="RefSeq" id="XP_041440120.1"/>
    </source>
</evidence>
<accession>A0A8J1MGA8</accession>
<dbReference type="PROSITE" id="PS50878">
    <property type="entry name" value="RT_POL"/>
    <property type="match status" value="1"/>
</dbReference>
<dbReference type="AlphaFoldDB" id="A0A8J1MGA8"/>
<dbReference type="PANTHER" id="PTHR33050">
    <property type="entry name" value="REVERSE TRANSCRIPTASE DOMAIN-CONTAINING PROTEIN"/>
    <property type="match status" value="1"/>
</dbReference>
<dbReference type="Pfam" id="PF00078">
    <property type="entry name" value="RVT_1"/>
    <property type="match status" value="1"/>
</dbReference>
<dbReference type="KEGG" id="xla:121400643"/>
<dbReference type="Gene3D" id="3.10.10.10">
    <property type="entry name" value="HIV Type 1 Reverse Transcriptase, subunit A, domain 1"/>
    <property type="match status" value="1"/>
</dbReference>
<dbReference type="Gene3D" id="3.30.70.270">
    <property type="match status" value="1"/>
</dbReference>
<dbReference type="CDD" id="cd09275">
    <property type="entry name" value="RNase_HI_RT_DIRS1"/>
    <property type="match status" value="1"/>
</dbReference>
<dbReference type="InterPro" id="IPR043502">
    <property type="entry name" value="DNA/RNA_pol_sf"/>
</dbReference>
<reference evidence="4" key="1">
    <citation type="submission" date="2024-06" db="UniProtKB">
        <authorList>
            <consortium name="RefSeq"/>
        </authorList>
    </citation>
    <scope>NUCLEOTIDE SEQUENCE [LARGE SCALE GENOMIC DNA]</scope>
    <source>
        <strain evidence="4">J_2021</strain>
    </source>
</reference>
<keyword evidence="4" id="KW-1185">Reference proteome</keyword>
<evidence type="ECO:0000259" key="3">
    <source>
        <dbReference type="PROSITE" id="PS50878"/>
    </source>
</evidence>
<reference evidence="5" key="2">
    <citation type="submission" date="2025-08" db="UniProtKB">
        <authorList>
            <consortium name="RefSeq"/>
        </authorList>
    </citation>
    <scope>IDENTIFICATION</scope>
    <source>
        <strain evidence="5">J_2021</strain>
        <tissue evidence="5">Erythrocytes</tissue>
    </source>
</reference>
<feature type="domain" description="Reverse transcriptase" evidence="3">
    <location>
        <begin position="121"/>
        <end position="316"/>
    </location>
</feature>
<evidence type="ECO:0000256" key="2">
    <source>
        <dbReference type="ARBA" id="ARBA00012180"/>
    </source>
</evidence>
<dbReference type="CDD" id="cd03714">
    <property type="entry name" value="RT_DIRS1"/>
    <property type="match status" value="1"/>
</dbReference>
<dbReference type="OrthoDB" id="411544at2759"/>
<dbReference type="GeneID" id="121400643"/>
<dbReference type="InterPro" id="IPR043128">
    <property type="entry name" value="Rev_trsase/Diguanyl_cyclase"/>
</dbReference>
<gene>
    <name evidence="5" type="primary">LOC121400643</name>
</gene>
<dbReference type="RefSeq" id="XP_041440120.1">
    <property type="nucleotide sequence ID" value="XM_041584186.1"/>
</dbReference>
<dbReference type="PANTHER" id="PTHR33050:SF8">
    <property type="entry name" value="REVERSE TRANSCRIPTASE DOMAIN-CONTAINING PROTEIN"/>
    <property type="match status" value="1"/>
</dbReference>
<dbReference type="GO" id="GO:0004523">
    <property type="term" value="F:RNA-DNA hybrid ribonuclease activity"/>
    <property type="evidence" value="ECO:0007669"/>
    <property type="project" value="UniProtKB-EC"/>
</dbReference>
<proteinExistence type="inferred from homology"/>
<dbReference type="Proteomes" id="UP000186698">
    <property type="component" value="Chromosome 2S"/>
</dbReference>
<name>A0A8J1MGA8_XENLA</name>
<evidence type="ECO:0000313" key="4">
    <source>
        <dbReference type="Proteomes" id="UP000186698"/>
    </source>
</evidence>
<sequence>MKVSANGGGIASSSMNAPVVGGPITLSLDVIKDKGQEAQSQERVLEKGRSPVRVNEMSPWLAIYPDRKKAELIREGFLVGFCIPFQSGAGGQDCRNLRSASEHPEVIRKKLATEVELGRMAGPFMVPPVPNLRLSPLGVVPKKEAGKFRLIHHLSHPHGSSVNDGIDEETAHVTYTSFDVAVRLVRTCGRGALMAKVDIESAFRLLPVHPDCQHLLGCKFEGKIYMDRCLPMGCSISCAHFEAFSSFLEWVVRLETGSRAVIHYLDDFLCVGKPGTEECRIILQVLLSVFRRFGVPVAMEKTEGPSRILKFLGIEIDSDKMQCRLPQEKIVDLKLVLNFALQQKKVTLRQLQSLLGKLNFACRIMPMGRVFCRRLAQATAGVEKPHHFVRLNKQHKADLVVWQRFLDKYNGCSFWLGDSQDNGELELFTDAAGAFGFGAFFQGQWCMGEWPREWQEGQLIKNLACLELFPIVLAVVVWGKELANKAVNFHSDNMSVVSAINNLSASSPPVVNLLRVLVLKCLDQNIWFRATHVPGVTNDIADAISRFQLERFRQLAPRAAEAPTPFPDFLWRIPFDTWQVQGDVWCG</sequence>
<organism evidence="4 5">
    <name type="scientific">Xenopus laevis</name>
    <name type="common">African clawed frog</name>
    <dbReference type="NCBI Taxonomy" id="8355"/>
    <lineage>
        <taxon>Eukaryota</taxon>
        <taxon>Metazoa</taxon>
        <taxon>Chordata</taxon>
        <taxon>Craniata</taxon>
        <taxon>Vertebrata</taxon>
        <taxon>Euteleostomi</taxon>
        <taxon>Amphibia</taxon>
        <taxon>Batrachia</taxon>
        <taxon>Anura</taxon>
        <taxon>Pipoidea</taxon>
        <taxon>Pipidae</taxon>
        <taxon>Xenopodinae</taxon>
        <taxon>Xenopus</taxon>
        <taxon>Xenopus</taxon>
    </lineage>
</organism>
<protein>
    <recommendedName>
        <fullName evidence="2">ribonuclease H</fullName>
        <ecNumber evidence="2">3.1.26.4</ecNumber>
    </recommendedName>
</protein>